<keyword evidence="3" id="KW-1185">Reference proteome</keyword>
<comment type="caution">
    <text evidence="2">The sequence shown here is derived from an EMBL/GenBank/DDBJ whole genome shotgun (WGS) entry which is preliminary data.</text>
</comment>
<protein>
    <recommendedName>
        <fullName evidence="4">DUF4432 domain-containing protein</fullName>
    </recommendedName>
</protein>
<sequence length="276" mass="29191">MKTRLDADDRADGYLLFDRSSALDIAAFVVTGVDLSPGEAIPPNGDRRIDRALAGFLFTCGPDHIRHPEPVDGGGDGACYPLHGSLSGTPVSRAEISQNGFRCTGITEVDLACGGRAAIERCWQVEPDCVRLQDRVLNIGATGFAPMMMYHINIGGRLLGAETRIEALSVEGGSQPWRFGEGESAHFCIPAVASQDGWGRSRLARCRGSKAAAYMSDSGRTRCRSCRCGVASAAAPTSSASSRPRTGSPNGRSTAQAANSPAWNPASREIMASRFA</sequence>
<evidence type="ECO:0000313" key="3">
    <source>
        <dbReference type="Proteomes" id="UP000730739"/>
    </source>
</evidence>
<evidence type="ECO:0008006" key="4">
    <source>
        <dbReference type="Google" id="ProtNLM"/>
    </source>
</evidence>
<evidence type="ECO:0000313" key="2">
    <source>
        <dbReference type="EMBL" id="MBP2236854.1"/>
    </source>
</evidence>
<accession>A0ABS4R2E2</accession>
<name>A0ABS4R2E2_9HYPH</name>
<dbReference type="Proteomes" id="UP000730739">
    <property type="component" value="Unassembled WGS sequence"/>
</dbReference>
<dbReference type="Gene3D" id="2.70.98.10">
    <property type="match status" value="1"/>
</dbReference>
<feature type="region of interest" description="Disordered" evidence="1">
    <location>
        <begin position="236"/>
        <end position="276"/>
    </location>
</feature>
<organism evidence="2 3">
    <name type="scientific">Sinorhizobium kostiense</name>
    <dbReference type="NCBI Taxonomy" id="76747"/>
    <lineage>
        <taxon>Bacteria</taxon>
        <taxon>Pseudomonadati</taxon>
        <taxon>Pseudomonadota</taxon>
        <taxon>Alphaproteobacteria</taxon>
        <taxon>Hyphomicrobiales</taxon>
        <taxon>Rhizobiaceae</taxon>
        <taxon>Sinorhizobium/Ensifer group</taxon>
        <taxon>Sinorhizobium</taxon>
    </lineage>
</organism>
<dbReference type="InterPro" id="IPR027839">
    <property type="entry name" value="DUF4432"/>
</dbReference>
<dbReference type="Pfam" id="PF14486">
    <property type="entry name" value="DUF4432"/>
    <property type="match status" value="1"/>
</dbReference>
<feature type="compositionally biased region" description="Polar residues" evidence="1">
    <location>
        <begin position="247"/>
        <end position="262"/>
    </location>
</feature>
<evidence type="ECO:0000256" key="1">
    <source>
        <dbReference type="SAM" id="MobiDB-lite"/>
    </source>
</evidence>
<dbReference type="InterPro" id="IPR014718">
    <property type="entry name" value="GH-type_carb-bd"/>
</dbReference>
<feature type="compositionally biased region" description="Low complexity" evidence="1">
    <location>
        <begin position="236"/>
        <end position="246"/>
    </location>
</feature>
<proteinExistence type="predicted"/>
<dbReference type="EMBL" id="JAGILA010000004">
    <property type="protein sequence ID" value="MBP2236854.1"/>
    <property type="molecule type" value="Genomic_DNA"/>
</dbReference>
<reference evidence="2 3" key="1">
    <citation type="submission" date="2021-03" db="EMBL/GenBank/DDBJ databases">
        <title>Genomic Encyclopedia of Type Strains, Phase IV (KMG-IV): sequencing the most valuable type-strain genomes for metagenomic binning, comparative biology and taxonomic classification.</title>
        <authorList>
            <person name="Goeker M."/>
        </authorList>
    </citation>
    <scope>NUCLEOTIDE SEQUENCE [LARGE SCALE GENOMIC DNA]</scope>
    <source>
        <strain evidence="2 3">DSM 13372</strain>
    </source>
</reference>
<gene>
    <name evidence="2" type="ORF">J2Z31_003368</name>
</gene>